<protein>
    <submittedName>
        <fullName evidence="2">Uncharacterized protein</fullName>
    </submittedName>
</protein>
<evidence type="ECO:0000313" key="3">
    <source>
        <dbReference type="Proteomes" id="UP001627154"/>
    </source>
</evidence>
<dbReference type="Proteomes" id="UP001627154">
    <property type="component" value="Unassembled WGS sequence"/>
</dbReference>
<comment type="caution">
    <text evidence="2">The sequence shown here is derived from an EMBL/GenBank/DDBJ whole genome shotgun (WGS) entry which is preliminary data.</text>
</comment>
<evidence type="ECO:0000313" key="2">
    <source>
        <dbReference type="EMBL" id="KAL3403343.1"/>
    </source>
</evidence>
<reference evidence="2 3" key="1">
    <citation type="journal article" date="2024" name="bioRxiv">
        <title>A reference genome for Trichogramma kaykai: A tiny desert-dwelling parasitoid wasp with competing sex-ratio distorters.</title>
        <authorList>
            <person name="Culotta J."/>
            <person name="Lindsey A.R."/>
        </authorList>
    </citation>
    <scope>NUCLEOTIDE SEQUENCE [LARGE SCALE GENOMIC DNA]</scope>
    <source>
        <strain evidence="2 3">KSX58</strain>
    </source>
</reference>
<keyword evidence="3" id="KW-1185">Reference proteome</keyword>
<keyword evidence="1" id="KW-0472">Membrane</keyword>
<evidence type="ECO:0000256" key="1">
    <source>
        <dbReference type="SAM" id="Phobius"/>
    </source>
</evidence>
<gene>
    <name evidence="2" type="ORF">TKK_003931</name>
</gene>
<feature type="transmembrane region" description="Helical" evidence="1">
    <location>
        <begin position="12"/>
        <end position="33"/>
    </location>
</feature>
<dbReference type="AlphaFoldDB" id="A0ABD2XDC2"/>
<organism evidence="2 3">
    <name type="scientific">Trichogramma kaykai</name>
    <dbReference type="NCBI Taxonomy" id="54128"/>
    <lineage>
        <taxon>Eukaryota</taxon>
        <taxon>Metazoa</taxon>
        <taxon>Ecdysozoa</taxon>
        <taxon>Arthropoda</taxon>
        <taxon>Hexapoda</taxon>
        <taxon>Insecta</taxon>
        <taxon>Pterygota</taxon>
        <taxon>Neoptera</taxon>
        <taxon>Endopterygota</taxon>
        <taxon>Hymenoptera</taxon>
        <taxon>Apocrita</taxon>
        <taxon>Proctotrupomorpha</taxon>
        <taxon>Chalcidoidea</taxon>
        <taxon>Trichogrammatidae</taxon>
        <taxon>Trichogramma</taxon>
    </lineage>
</organism>
<keyword evidence="1" id="KW-1133">Transmembrane helix</keyword>
<name>A0ABD2XDC2_9HYME</name>
<accession>A0ABD2XDC2</accession>
<sequence>MYRRIYLYNNIYITLYIILMTPIGVVVIFFKFICHTYNIIIKDFFIHCRAWRVREIFFLIIFFCRN</sequence>
<dbReference type="EMBL" id="JBJJXI010000031">
    <property type="protein sequence ID" value="KAL3403343.1"/>
    <property type="molecule type" value="Genomic_DNA"/>
</dbReference>
<keyword evidence="1" id="KW-0812">Transmembrane</keyword>
<proteinExistence type="predicted"/>